<keyword evidence="3" id="KW-1185">Reference proteome</keyword>
<dbReference type="AlphaFoldDB" id="A0A0D0AA03"/>
<name>A0A0D0AA03_9AGAM</name>
<keyword evidence="1" id="KW-0812">Transmembrane</keyword>
<evidence type="ECO:0000313" key="3">
    <source>
        <dbReference type="Proteomes" id="UP000054485"/>
    </source>
</evidence>
<dbReference type="HOGENOM" id="CLU_2470568_0_0_1"/>
<dbReference type="InParanoid" id="A0A0D0AA03"/>
<feature type="transmembrane region" description="Helical" evidence="1">
    <location>
        <begin position="32"/>
        <end position="50"/>
    </location>
</feature>
<evidence type="ECO:0000256" key="1">
    <source>
        <dbReference type="SAM" id="Phobius"/>
    </source>
</evidence>
<reference evidence="3" key="2">
    <citation type="submission" date="2015-01" db="EMBL/GenBank/DDBJ databases">
        <title>Evolutionary Origins and Diversification of the Mycorrhizal Mutualists.</title>
        <authorList>
            <consortium name="DOE Joint Genome Institute"/>
            <consortium name="Mycorrhizal Genomics Consortium"/>
            <person name="Kohler A."/>
            <person name="Kuo A."/>
            <person name="Nagy L.G."/>
            <person name="Floudas D."/>
            <person name="Copeland A."/>
            <person name="Barry K.W."/>
            <person name="Cichocki N."/>
            <person name="Veneault-Fourrey C."/>
            <person name="LaButti K."/>
            <person name="Lindquist E.A."/>
            <person name="Lipzen A."/>
            <person name="Lundell T."/>
            <person name="Morin E."/>
            <person name="Murat C."/>
            <person name="Riley R."/>
            <person name="Ohm R."/>
            <person name="Sun H."/>
            <person name="Tunlid A."/>
            <person name="Henrissat B."/>
            <person name="Grigoriev I.V."/>
            <person name="Hibbett D.S."/>
            <person name="Martin F."/>
        </authorList>
    </citation>
    <scope>NUCLEOTIDE SEQUENCE [LARGE SCALE GENOMIC DNA]</scope>
    <source>
        <strain evidence="3">UH-Slu-Lm8-n1</strain>
    </source>
</reference>
<protein>
    <submittedName>
        <fullName evidence="2">Unplaced genomic scaffold CY34scaffold_21, whole genome shotgun sequence</fullName>
    </submittedName>
</protein>
<gene>
    <name evidence="2" type="ORF">CY34DRAFT_333912</name>
</gene>
<dbReference type="Proteomes" id="UP000054485">
    <property type="component" value="Unassembled WGS sequence"/>
</dbReference>
<accession>A0A0D0AA03</accession>
<evidence type="ECO:0000313" key="2">
    <source>
        <dbReference type="EMBL" id="KIK47020.1"/>
    </source>
</evidence>
<keyword evidence="1" id="KW-0472">Membrane</keyword>
<keyword evidence="1" id="KW-1133">Transmembrane helix</keyword>
<proteinExistence type="predicted"/>
<organism evidence="2 3">
    <name type="scientific">Suillus luteus UH-Slu-Lm8-n1</name>
    <dbReference type="NCBI Taxonomy" id="930992"/>
    <lineage>
        <taxon>Eukaryota</taxon>
        <taxon>Fungi</taxon>
        <taxon>Dikarya</taxon>
        <taxon>Basidiomycota</taxon>
        <taxon>Agaricomycotina</taxon>
        <taxon>Agaricomycetes</taxon>
        <taxon>Agaricomycetidae</taxon>
        <taxon>Boletales</taxon>
        <taxon>Suillineae</taxon>
        <taxon>Suillaceae</taxon>
        <taxon>Suillus</taxon>
    </lineage>
</organism>
<dbReference type="EMBL" id="KN835152">
    <property type="protein sequence ID" value="KIK47020.1"/>
    <property type="molecule type" value="Genomic_DNA"/>
</dbReference>
<sequence length="88" mass="10162">MSIWRCPSAERDPRPKFRTCCSDTHGAPSSKSGLRGLCVLLYCLVAMVFIHRWENRDRSRFLSMIQLLHAFVRSSHIQPGLLLRYDIG</sequence>
<reference evidence="2 3" key="1">
    <citation type="submission" date="2014-04" db="EMBL/GenBank/DDBJ databases">
        <authorList>
            <consortium name="DOE Joint Genome Institute"/>
            <person name="Kuo A."/>
            <person name="Ruytinx J."/>
            <person name="Rineau F."/>
            <person name="Colpaert J."/>
            <person name="Kohler A."/>
            <person name="Nagy L.G."/>
            <person name="Floudas D."/>
            <person name="Copeland A."/>
            <person name="Barry K.W."/>
            <person name="Cichocki N."/>
            <person name="Veneault-Fourrey C."/>
            <person name="LaButti K."/>
            <person name="Lindquist E.A."/>
            <person name="Lipzen A."/>
            <person name="Lundell T."/>
            <person name="Morin E."/>
            <person name="Murat C."/>
            <person name="Sun H."/>
            <person name="Tunlid A."/>
            <person name="Henrissat B."/>
            <person name="Grigoriev I.V."/>
            <person name="Hibbett D.S."/>
            <person name="Martin F."/>
            <person name="Nordberg H.P."/>
            <person name="Cantor M.N."/>
            <person name="Hua S.X."/>
        </authorList>
    </citation>
    <scope>NUCLEOTIDE SEQUENCE [LARGE SCALE GENOMIC DNA]</scope>
    <source>
        <strain evidence="2 3">UH-Slu-Lm8-n1</strain>
    </source>
</reference>